<evidence type="ECO:0000313" key="13">
    <source>
        <dbReference type="Proteomes" id="UP001211907"/>
    </source>
</evidence>
<evidence type="ECO:0000256" key="9">
    <source>
        <dbReference type="ARBA" id="ARBA00023128"/>
    </source>
</evidence>
<keyword evidence="10" id="KW-0472">Membrane</keyword>
<dbReference type="GO" id="GO:0030150">
    <property type="term" value="P:protein import into mitochondrial matrix"/>
    <property type="evidence" value="ECO:0007669"/>
    <property type="project" value="TreeGrafter"/>
</dbReference>
<feature type="compositionally biased region" description="Low complexity" evidence="11">
    <location>
        <begin position="19"/>
        <end position="39"/>
    </location>
</feature>
<keyword evidence="5" id="KW-0999">Mitochondrion inner membrane</keyword>
<keyword evidence="8" id="KW-0811">Translocation</keyword>
<comment type="subcellular location">
    <subcellularLocation>
        <location evidence="1">Mitochondrion inner membrane</location>
        <topology evidence="1">Multi-pass membrane protein</topology>
    </subcellularLocation>
</comment>
<comment type="caution">
    <text evidence="12">The sequence shown here is derived from an EMBL/GenBank/DDBJ whole genome shotgun (WGS) entry which is preliminary data.</text>
</comment>
<evidence type="ECO:0000313" key="12">
    <source>
        <dbReference type="EMBL" id="KAJ3119482.1"/>
    </source>
</evidence>
<sequence>MLRQNFICNYNSDDDNDDVSGSGASNKVDISPPIKPKSSFSETQSQHNLLTSLPAPSSISAVVTEKPVKKQKKHTTIVLNLPEELSDDEPTVAQQPRPRGAGLFSFLPKPKVSLTAVSDSSAVSSTTLVPQNIRKRLSTSAAPETRQSNEHTPKKLRTSEKEEEQEKNDSESFFTLDIPAFISVPIPPISARFKPSISYADEFHETVPNNKRQISLPSASSSYLYSASASTSYIYNPEADSANSFSDHQSDETEITRYANIQLDDTALHKLGHRSGTAVEIFDLNHEDQLGGEQVRQQNIRNLSKEKVDAKAFEHLKPSKLAKTKHNIMALAFEAKAREQELKESKSLNNDIQILGGVGLKRGGGRHDISDTSRDPCPWIIVYDMGAAFAMGAIGGSVWHGFKGYRNSPRGDRFVGTIASVKSRAPVVGGGFAVWSGLFNAGDCTLVAIRGKEDSWNAIMAGAATGGILAARSGPQAMAISAAFGGIILGIMEGVGAMLGRLSSDQFKPVAPQLDLPVPQPAPSNNSAASATSTTSMPVPKRFFQ</sequence>
<accession>A0AAD5T025</accession>
<evidence type="ECO:0000256" key="4">
    <source>
        <dbReference type="ARBA" id="ARBA00022692"/>
    </source>
</evidence>
<keyword evidence="7" id="KW-1133">Transmembrane helix</keyword>
<keyword evidence="6" id="KW-0653">Protein transport</keyword>
<dbReference type="PANTHER" id="PTHR10485:SF0">
    <property type="entry name" value="AT05822P-RELATED"/>
    <property type="match status" value="1"/>
</dbReference>
<evidence type="ECO:0000256" key="1">
    <source>
        <dbReference type="ARBA" id="ARBA00004448"/>
    </source>
</evidence>
<dbReference type="Pfam" id="PF02466">
    <property type="entry name" value="Tim17"/>
    <property type="match status" value="1"/>
</dbReference>
<proteinExistence type="inferred from homology"/>
<dbReference type="Proteomes" id="UP001211907">
    <property type="component" value="Unassembled WGS sequence"/>
</dbReference>
<protein>
    <submittedName>
        <fullName evidence="12">Mitochondrial import inner membrane translocase subunit Tim17-A</fullName>
    </submittedName>
</protein>
<feature type="compositionally biased region" description="Basic and acidic residues" evidence="11">
    <location>
        <begin position="147"/>
        <end position="160"/>
    </location>
</feature>
<name>A0AAD5T025_9FUNG</name>
<dbReference type="PANTHER" id="PTHR10485">
    <property type="entry name" value="MITOCHONDRIAL IMPORT INNER MEMBRANE TRANSLOCASE SUBUNIT TIM-17"/>
    <property type="match status" value="1"/>
</dbReference>
<organism evidence="12 13">
    <name type="scientific">Physocladia obscura</name>
    <dbReference type="NCBI Taxonomy" id="109957"/>
    <lineage>
        <taxon>Eukaryota</taxon>
        <taxon>Fungi</taxon>
        <taxon>Fungi incertae sedis</taxon>
        <taxon>Chytridiomycota</taxon>
        <taxon>Chytridiomycota incertae sedis</taxon>
        <taxon>Chytridiomycetes</taxon>
        <taxon>Chytridiales</taxon>
        <taxon>Chytriomycetaceae</taxon>
        <taxon>Physocladia</taxon>
    </lineage>
</organism>
<feature type="region of interest" description="Disordered" evidence="11">
    <location>
        <begin position="1"/>
        <end position="58"/>
    </location>
</feature>
<reference evidence="12" key="1">
    <citation type="submission" date="2020-05" db="EMBL/GenBank/DDBJ databases">
        <title>Phylogenomic resolution of chytrid fungi.</title>
        <authorList>
            <person name="Stajich J.E."/>
            <person name="Amses K."/>
            <person name="Simmons R."/>
            <person name="Seto K."/>
            <person name="Myers J."/>
            <person name="Bonds A."/>
            <person name="Quandt C.A."/>
            <person name="Barry K."/>
            <person name="Liu P."/>
            <person name="Grigoriev I."/>
            <person name="Longcore J.E."/>
            <person name="James T.Y."/>
        </authorList>
    </citation>
    <scope>NUCLEOTIDE SEQUENCE</scope>
    <source>
        <strain evidence="12">JEL0513</strain>
    </source>
</reference>
<evidence type="ECO:0000256" key="11">
    <source>
        <dbReference type="SAM" id="MobiDB-lite"/>
    </source>
</evidence>
<keyword evidence="4" id="KW-0812">Transmembrane</keyword>
<evidence type="ECO:0000256" key="8">
    <source>
        <dbReference type="ARBA" id="ARBA00023010"/>
    </source>
</evidence>
<dbReference type="AlphaFoldDB" id="A0AAD5T025"/>
<dbReference type="EMBL" id="JADGJH010001056">
    <property type="protein sequence ID" value="KAJ3119482.1"/>
    <property type="molecule type" value="Genomic_DNA"/>
</dbReference>
<evidence type="ECO:0000256" key="7">
    <source>
        <dbReference type="ARBA" id="ARBA00022989"/>
    </source>
</evidence>
<keyword evidence="3" id="KW-0813">Transport</keyword>
<feature type="region of interest" description="Disordered" evidence="11">
    <location>
        <begin position="513"/>
        <end position="545"/>
    </location>
</feature>
<dbReference type="GO" id="GO:0008320">
    <property type="term" value="F:protein transmembrane transporter activity"/>
    <property type="evidence" value="ECO:0007669"/>
    <property type="project" value="TreeGrafter"/>
</dbReference>
<comment type="similarity">
    <text evidence="2">Belongs to the Tim17/Tim22/Tim23 family.</text>
</comment>
<keyword evidence="9" id="KW-0496">Mitochondrion</keyword>
<evidence type="ECO:0000256" key="6">
    <source>
        <dbReference type="ARBA" id="ARBA00022927"/>
    </source>
</evidence>
<keyword evidence="13" id="KW-1185">Reference proteome</keyword>
<gene>
    <name evidence="12" type="primary">TIMM17A</name>
    <name evidence="12" type="ORF">HK100_000293</name>
</gene>
<evidence type="ECO:0000256" key="3">
    <source>
        <dbReference type="ARBA" id="ARBA00022448"/>
    </source>
</evidence>
<evidence type="ECO:0000256" key="5">
    <source>
        <dbReference type="ARBA" id="ARBA00022792"/>
    </source>
</evidence>
<dbReference type="GO" id="GO:0005744">
    <property type="term" value="C:TIM23 mitochondrial import inner membrane translocase complex"/>
    <property type="evidence" value="ECO:0007669"/>
    <property type="project" value="TreeGrafter"/>
</dbReference>
<feature type="compositionally biased region" description="Low complexity" evidence="11">
    <location>
        <begin position="523"/>
        <end position="536"/>
    </location>
</feature>
<feature type="compositionally biased region" description="Polar residues" evidence="11">
    <location>
        <begin position="40"/>
        <end position="58"/>
    </location>
</feature>
<dbReference type="InterPro" id="IPR018800">
    <property type="entry name" value="PRCC"/>
</dbReference>
<feature type="region of interest" description="Disordered" evidence="11">
    <location>
        <begin position="133"/>
        <end position="170"/>
    </location>
</feature>
<evidence type="ECO:0000256" key="2">
    <source>
        <dbReference type="ARBA" id="ARBA00008444"/>
    </source>
</evidence>
<evidence type="ECO:0000256" key="10">
    <source>
        <dbReference type="ARBA" id="ARBA00023136"/>
    </source>
</evidence>
<dbReference type="Pfam" id="PF10253">
    <property type="entry name" value="PRCC"/>
    <property type="match status" value="1"/>
</dbReference>